<evidence type="ECO:0000256" key="1">
    <source>
        <dbReference type="SAM" id="MobiDB-lite"/>
    </source>
</evidence>
<dbReference type="PANTHER" id="PTHR15730">
    <property type="entry name" value="EXPERIMENTAL AUTOIMMUNE PROSTATITIS ANTIGEN 2-RELATED"/>
    <property type="match status" value="1"/>
</dbReference>
<dbReference type="PROSITE" id="PS50022">
    <property type="entry name" value="FA58C_3"/>
    <property type="match status" value="1"/>
</dbReference>
<keyword evidence="2" id="KW-0732">Signal</keyword>
<feature type="domain" description="F5/8 type C" evidence="3">
    <location>
        <begin position="723"/>
        <end position="847"/>
    </location>
</feature>
<dbReference type="AlphaFoldDB" id="A0A1X7J1I2"/>
<dbReference type="STRING" id="188872.SAMN03080602_01385"/>
<evidence type="ECO:0000259" key="4">
    <source>
        <dbReference type="PROSITE" id="PS51723"/>
    </source>
</evidence>
<dbReference type="InterPro" id="IPR008979">
    <property type="entry name" value="Galactose-bd-like_sf"/>
</dbReference>
<keyword evidence="6" id="KW-1185">Reference proteome</keyword>
<dbReference type="PANTHER" id="PTHR15730:SF5">
    <property type="entry name" value="SI:CH211-210B2.2-RELATED"/>
    <property type="match status" value="1"/>
</dbReference>
<dbReference type="SMART" id="SM01276">
    <property type="entry name" value="M60-like"/>
    <property type="match status" value="1"/>
</dbReference>
<dbReference type="InterPro" id="IPR035423">
    <property type="entry name" value="M60-like_N"/>
</dbReference>
<reference evidence="6" key="1">
    <citation type="submission" date="2017-04" db="EMBL/GenBank/DDBJ databases">
        <authorList>
            <person name="Varghese N."/>
            <person name="Submissions S."/>
        </authorList>
    </citation>
    <scope>NUCLEOTIDE SEQUENCE [LARGE SCALE GENOMIC DNA]</scope>
    <source>
        <strain evidence="6">DSM 19835</strain>
    </source>
</reference>
<organism evidence="5 6">
    <name type="scientific">Arenibacter troitsensis</name>
    <dbReference type="NCBI Taxonomy" id="188872"/>
    <lineage>
        <taxon>Bacteria</taxon>
        <taxon>Pseudomonadati</taxon>
        <taxon>Bacteroidota</taxon>
        <taxon>Flavobacteriia</taxon>
        <taxon>Flavobacteriales</taxon>
        <taxon>Flavobacteriaceae</taxon>
        <taxon>Arenibacter</taxon>
    </lineage>
</organism>
<dbReference type="Gene3D" id="2.60.120.260">
    <property type="entry name" value="Galactose-binding domain-like"/>
    <property type="match status" value="1"/>
</dbReference>
<name>A0A1X7J1I2_9FLAO</name>
<dbReference type="InterPro" id="IPR031161">
    <property type="entry name" value="Peptidase_M60_dom"/>
</dbReference>
<dbReference type="Gene3D" id="2.60.120.1250">
    <property type="entry name" value="Peptidase M60, enhancin-like domain 1"/>
    <property type="match status" value="1"/>
</dbReference>
<feature type="signal peptide" evidence="2">
    <location>
        <begin position="1"/>
        <end position="24"/>
    </location>
</feature>
<dbReference type="OrthoDB" id="606623at2"/>
<dbReference type="Pfam" id="PF00754">
    <property type="entry name" value="F5_F8_type_C"/>
    <property type="match status" value="1"/>
</dbReference>
<dbReference type="RefSeq" id="WP_085497426.1">
    <property type="nucleotide sequence ID" value="NZ_FXAO01000002.1"/>
</dbReference>
<dbReference type="Proteomes" id="UP000193420">
    <property type="component" value="Unassembled WGS sequence"/>
</dbReference>
<feature type="region of interest" description="Disordered" evidence="1">
    <location>
        <begin position="739"/>
        <end position="765"/>
    </location>
</feature>
<dbReference type="Pfam" id="PF13402">
    <property type="entry name" value="Peptidase_M60"/>
    <property type="match status" value="1"/>
</dbReference>
<dbReference type="PROSITE" id="PS51723">
    <property type="entry name" value="PEPTIDASE_M60"/>
    <property type="match status" value="1"/>
</dbReference>
<feature type="domain" description="Peptidase M60" evidence="4">
    <location>
        <begin position="245"/>
        <end position="560"/>
    </location>
</feature>
<protein>
    <submittedName>
        <fullName evidence="5">F5/8 type C domain-containing protein</fullName>
    </submittedName>
</protein>
<dbReference type="SUPFAM" id="SSF49785">
    <property type="entry name" value="Galactose-binding domain-like"/>
    <property type="match status" value="1"/>
</dbReference>
<dbReference type="EMBL" id="FXAO01000002">
    <property type="protein sequence ID" value="SMG21193.1"/>
    <property type="molecule type" value="Genomic_DNA"/>
</dbReference>
<dbReference type="Pfam" id="PF17291">
    <property type="entry name" value="M60-like_N"/>
    <property type="match status" value="1"/>
</dbReference>
<sequence length="873" mass="98830">MQNNLWLKQLLTLHLFALTTSIFAHDLLLEKAHSTANTFGPLANMVILPAKTGNSSNSLWTNNNKVNHDTLEDPYLLGAPIFNTPDNTGLLVELKKVKKHLLGKTILSTTNLESLGSAIAKESELFTDNIKVIKLALDAIALYESKYGGLFTTNNRTKGGFDRTASGYELENLMLVIMQSVIDYSYTEANLVAYPQLFNNRLFKTSSYFPGSVAPPADAFKSFTIKINGTHVRKPGTPANYETEDARRPTGCYLAPGSIAKVTVPSSLVGIGATILVGAHTWDLTKKPTIKRMDRVTTKYEINSTTTTIANPLGGGVYINVPYQHHLGILNITLENVVRSPYYARTVANKTSLSDWLNVERLHAAPWTDIETDKVMMQVPTSWIYAFDGIEATMNDWDMAMDAISTLLGRPLLRSKTVIYMQVDVIKRGNANFPGYPQSNVDYDPYFDYKGYHSSYLTDGPRNERGYLTNVLFHEQGHAEKIYKFKGEIESMINFLWVAVHNKKFGVELNKAFEESFNGYGISHSIEEAAISWMITENFRTGNPMSSQTGEYRQEFSYQPRGHAKYADLVRLFNWEAIEDFYANTSKMWDRGEINYSFPNRVNEIPTDDRILRMSQAAGYDLRPLIHFWGIHPIDSKNLEAEIQNNKLKKSTAIYDQLSYYKTIVPMDNTAFRNFGLEDFSETKIQKSSYYDHVSQSYYPGFLKKWWNDYDAAEGQAAVNQIQNILDLYFPDGRPEVDNTSCSEVTPLSVKSSSTTGPENTLDDNPTTAWASKGDGEYLLYDLGEVYDLCDFEINFKNGQTKLNYFDIEVSRDNQTFMVVKQGLSSTKTTTTYDTYSISRKARYVKIIGRGNETDDWNNISDVKFYFKQGNNL</sequence>
<feature type="chain" id="PRO_5012100954" evidence="2">
    <location>
        <begin position="25"/>
        <end position="873"/>
    </location>
</feature>
<dbReference type="InterPro" id="IPR000421">
    <property type="entry name" value="FA58C"/>
</dbReference>
<evidence type="ECO:0000313" key="6">
    <source>
        <dbReference type="Proteomes" id="UP000193420"/>
    </source>
</evidence>
<gene>
    <name evidence="5" type="ORF">SAMN03080602_01385</name>
</gene>
<dbReference type="InterPro" id="IPR051244">
    <property type="entry name" value="TCAF"/>
</dbReference>
<accession>A0A1X7J1I2</accession>
<proteinExistence type="predicted"/>
<evidence type="ECO:0000256" key="2">
    <source>
        <dbReference type="SAM" id="SignalP"/>
    </source>
</evidence>
<evidence type="ECO:0000313" key="5">
    <source>
        <dbReference type="EMBL" id="SMG21193.1"/>
    </source>
</evidence>
<evidence type="ECO:0000259" key="3">
    <source>
        <dbReference type="PROSITE" id="PS50022"/>
    </source>
</evidence>